<proteinExistence type="predicted"/>
<gene>
    <name evidence="1" type="ORF">LCGC14_2915990</name>
</gene>
<accession>A0A0F8YC23</accession>
<evidence type="ECO:0000313" key="1">
    <source>
        <dbReference type="EMBL" id="KKK71235.1"/>
    </source>
</evidence>
<protein>
    <submittedName>
        <fullName evidence="1">Uncharacterized protein</fullName>
    </submittedName>
</protein>
<reference evidence="1" key="1">
    <citation type="journal article" date="2015" name="Nature">
        <title>Complex archaea that bridge the gap between prokaryotes and eukaryotes.</title>
        <authorList>
            <person name="Spang A."/>
            <person name="Saw J.H."/>
            <person name="Jorgensen S.L."/>
            <person name="Zaremba-Niedzwiedzka K."/>
            <person name="Martijn J."/>
            <person name="Lind A.E."/>
            <person name="van Eijk R."/>
            <person name="Schleper C."/>
            <person name="Guy L."/>
            <person name="Ettema T.J."/>
        </authorList>
    </citation>
    <scope>NUCLEOTIDE SEQUENCE</scope>
</reference>
<organism evidence="1">
    <name type="scientific">marine sediment metagenome</name>
    <dbReference type="NCBI Taxonomy" id="412755"/>
    <lineage>
        <taxon>unclassified sequences</taxon>
        <taxon>metagenomes</taxon>
        <taxon>ecological metagenomes</taxon>
    </lineage>
</organism>
<name>A0A0F8YC23_9ZZZZ</name>
<comment type="caution">
    <text evidence="1">The sequence shown here is derived from an EMBL/GenBank/DDBJ whole genome shotgun (WGS) entry which is preliminary data.</text>
</comment>
<sequence>MSKISPADAEQLYEAILHDFGRNDPTDLSELLIATARRLSPPEPTNAMT</sequence>
<dbReference type="AlphaFoldDB" id="A0A0F8YC23"/>
<feature type="non-terminal residue" evidence="1">
    <location>
        <position position="49"/>
    </location>
</feature>
<dbReference type="EMBL" id="LAZR01057826">
    <property type="protein sequence ID" value="KKK71235.1"/>
    <property type="molecule type" value="Genomic_DNA"/>
</dbReference>